<evidence type="ECO:0000259" key="2">
    <source>
        <dbReference type="Pfam" id="PF18198"/>
    </source>
</evidence>
<dbReference type="Pfam" id="PF03028">
    <property type="entry name" value="Dynein_heavy"/>
    <property type="match status" value="1"/>
</dbReference>
<dbReference type="GO" id="GO:0008569">
    <property type="term" value="F:minus-end-directed microtubule motor activity"/>
    <property type="evidence" value="ECO:0007669"/>
    <property type="project" value="InterPro"/>
</dbReference>
<dbReference type="PANTHER" id="PTHR22878:SF63">
    <property type="entry name" value="DYNEIN AXONEMAL HEAVY CHAIN 10"/>
    <property type="match status" value="1"/>
</dbReference>
<dbReference type="FunFam" id="1.10.8.720:FF:000005">
    <property type="entry name" value="Dynein axonemal heavy chain 10"/>
    <property type="match status" value="1"/>
</dbReference>
<protein>
    <recommendedName>
        <fullName evidence="4">Dynein heavy chain</fullName>
    </recommendedName>
</protein>
<name>A0A7R8ZCH9_TIMDO</name>
<evidence type="ECO:0000259" key="1">
    <source>
        <dbReference type="Pfam" id="PF03028"/>
    </source>
</evidence>
<dbReference type="Pfam" id="PF18198">
    <property type="entry name" value="AAA_lid_11"/>
    <property type="match status" value="1"/>
</dbReference>
<dbReference type="GO" id="GO:0007018">
    <property type="term" value="P:microtubule-based movement"/>
    <property type="evidence" value="ECO:0007669"/>
    <property type="project" value="InterPro"/>
</dbReference>
<dbReference type="InterPro" id="IPR004273">
    <property type="entry name" value="Dynein_heavy_D6_P-loop"/>
</dbReference>
<proteinExistence type="predicted"/>
<sequence>MVERVTLTVDYKPSDGEIEIALSLLETAIARGQWLMLQNCHLLVTFLRTLEKELDEMAKPHPDFRLWLTTDPTPTFPIGILQRSLKVVTEPPNGLKLNLHSTYFKLRSQSLDNCAHPAFRSLVYVLAFFHAVVQERRKYDKIGWNISYDFNESDFNVCIEILDTYLTKAVEARDPRIPWGSLKYLIGEVMYGGRVIDDFDRRIVRTYMDEYMGDFLFDAFQPFHFYHDDTVDYVIPLATSKEEYIAAVPVSQVLSVSILHSLVSRYFLLSIKSSSDLDLAAISILTMSIQPALGLPVSRILSLYLLVHLG</sequence>
<dbReference type="Gene3D" id="1.10.8.720">
    <property type="entry name" value="Region D6 of dynein motor"/>
    <property type="match status" value="1"/>
</dbReference>
<dbReference type="AlphaFoldDB" id="A0A7R8ZCH9"/>
<dbReference type="InterPro" id="IPR027417">
    <property type="entry name" value="P-loop_NTPase"/>
</dbReference>
<dbReference type="InterPro" id="IPR026983">
    <property type="entry name" value="DHC"/>
</dbReference>
<dbReference type="InterPro" id="IPR042219">
    <property type="entry name" value="AAA_lid_11_sf"/>
</dbReference>
<reference evidence="3" key="1">
    <citation type="submission" date="2020-11" db="EMBL/GenBank/DDBJ databases">
        <authorList>
            <person name="Tran Van P."/>
        </authorList>
    </citation>
    <scope>NUCLEOTIDE SEQUENCE</scope>
</reference>
<feature type="domain" description="Dynein heavy chain AAA lid" evidence="2">
    <location>
        <begin position="119"/>
        <end position="249"/>
    </location>
</feature>
<organism evidence="3">
    <name type="scientific">Timema douglasi</name>
    <name type="common">Walking stick</name>
    <dbReference type="NCBI Taxonomy" id="61478"/>
    <lineage>
        <taxon>Eukaryota</taxon>
        <taxon>Metazoa</taxon>
        <taxon>Ecdysozoa</taxon>
        <taxon>Arthropoda</taxon>
        <taxon>Hexapoda</taxon>
        <taxon>Insecta</taxon>
        <taxon>Pterygota</taxon>
        <taxon>Neoptera</taxon>
        <taxon>Polyneoptera</taxon>
        <taxon>Phasmatodea</taxon>
        <taxon>Timematodea</taxon>
        <taxon>Timematoidea</taxon>
        <taxon>Timematidae</taxon>
        <taxon>Timema</taxon>
    </lineage>
</organism>
<dbReference type="GO" id="GO:0051959">
    <property type="term" value="F:dynein light intermediate chain binding"/>
    <property type="evidence" value="ECO:0007669"/>
    <property type="project" value="InterPro"/>
</dbReference>
<evidence type="ECO:0000313" key="3">
    <source>
        <dbReference type="EMBL" id="CAD7201337.1"/>
    </source>
</evidence>
<accession>A0A7R8ZCH9</accession>
<dbReference type="GO" id="GO:0045505">
    <property type="term" value="F:dynein intermediate chain binding"/>
    <property type="evidence" value="ECO:0007669"/>
    <property type="project" value="InterPro"/>
</dbReference>
<evidence type="ECO:0008006" key="4">
    <source>
        <dbReference type="Google" id="ProtNLM"/>
    </source>
</evidence>
<dbReference type="Gene3D" id="3.40.50.300">
    <property type="entry name" value="P-loop containing nucleotide triphosphate hydrolases"/>
    <property type="match status" value="1"/>
</dbReference>
<dbReference type="EMBL" id="OA568268">
    <property type="protein sequence ID" value="CAD7201337.1"/>
    <property type="molecule type" value="Genomic_DNA"/>
</dbReference>
<gene>
    <name evidence="3" type="ORF">TDIB3V08_LOCUS7538</name>
</gene>
<dbReference type="GO" id="GO:0030286">
    <property type="term" value="C:dynein complex"/>
    <property type="evidence" value="ECO:0007669"/>
    <property type="project" value="InterPro"/>
</dbReference>
<dbReference type="InterPro" id="IPR041658">
    <property type="entry name" value="AAA_lid_11"/>
</dbReference>
<feature type="domain" description="Dynein heavy chain region D6 P-loop" evidence="1">
    <location>
        <begin position="16"/>
        <end position="88"/>
    </location>
</feature>
<dbReference type="PANTHER" id="PTHR22878">
    <property type="entry name" value="DYNEIN HEAVY CHAIN 6, AXONEMAL-LIKE-RELATED"/>
    <property type="match status" value="1"/>
</dbReference>